<evidence type="ECO:0000313" key="2">
    <source>
        <dbReference type="Proteomes" id="UP000031668"/>
    </source>
</evidence>
<dbReference type="EMBL" id="JWZT01004956">
    <property type="protein sequence ID" value="KII62498.1"/>
    <property type="molecule type" value="Genomic_DNA"/>
</dbReference>
<name>A0A0C2IAT5_THEKT</name>
<proteinExistence type="predicted"/>
<accession>A0A0C2IAT5</accession>
<gene>
    <name evidence="1" type="ORF">RF11_11698</name>
</gene>
<comment type="caution">
    <text evidence="1">The sequence shown here is derived from an EMBL/GenBank/DDBJ whole genome shotgun (WGS) entry which is preliminary data.</text>
</comment>
<protein>
    <submittedName>
        <fullName evidence="1">Uncharacterized protein</fullName>
    </submittedName>
</protein>
<evidence type="ECO:0000313" key="1">
    <source>
        <dbReference type="EMBL" id="KII62498.1"/>
    </source>
</evidence>
<keyword evidence="2" id="KW-1185">Reference proteome</keyword>
<dbReference type="AlphaFoldDB" id="A0A0C2IAT5"/>
<organism evidence="1 2">
    <name type="scientific">Thelohanellus kitauei</name>
    <name type="common">Myxosporean</name>
    <dbReference type="NCBI Taxonomy" id="669202"/>
    <lineage>
        <taxon>Eukaryota</taxon>
        <taxon>Metazoa</taxon>
        <taxon>Cnidaria</taxon>
        <taxon>Myxozoa</taxon>
        <taxon>Myxosporea</taxon>
        <taxon>Bivalvulida</taxon>
        <taxon>Platysporina</taxon>
        <taxon>Myxobolidae</taxon>
        <taxon>Thelohanellus</taxon>
    </lineage>
</organism>
<sequence length="112" mass="13159">MVEFCFNRQCILKNLNTKVYLVVDYKIWNSKDSYDNKTSKDNFCVKSNSIFRLGNQNARIQCLIKEMLGEIEDKSSSPPQVSPINTAHNLPMVVKLTLMRNRYLQHLYKRVK</sequence>
<reference evidence="1 2" key="1">
    <citation type="journal article" date="2014" name="Genome Biol. Evol.">
        <title>The genome of the myxosporean Thelohanellus kitauei shows adaptations to nutrient acquisition within its fish host.</title>
        <authorList>
            <person name="Yang Y."/>
            <person name="Xiong J."/>
            <person name="Zhou Z."/>
            <person name="Huo F."/>
            <person name="Miao W."/>
            <person name="Ran C."/>
            <person name="Liu Y."/>
            <person name="Zhang J."/>
            <person name="Feng J."/>
            <person name="Wang M."/>
            <person name="Wang M."/>
            <person name="Wang L."/>
            <person name="Yao B."/>
        </authorList>
    </citation>
    <scope>NUCLEOTIDE SEQUENCE [LARGE SCALE GENOMIC DNA]</scope>
    <source>
        <strain evidence="1">Wuqing</strain>
    </source>
</reference>
<dbReference type="Proteomes" id="UP000031668">
    <property type="component" value="Unassembled WGS sequence"/>
</dbReference>